<sequence>MAGMGAYRPTPVKWEERILLPKWKRSRSHSVWGHVGRQLGQGVIMLARFYSVDYLKLFLAIGVVFGHSILINNHLVGWSFVTGIGLLRSMVPAFSILSGFLLFFIHQRGKTNKWLSGLVFLYVFWTVFYAPMWMRGDMPWSEALWNMFWGPMHLWYVAGLLHAALILLALLWVGERTGSGVKPLIVGAVLAGILEITLAVMTFAPIWQLSTEVVRNGLTVIFPFAAIGYLIAKFVAERGIEALPRTSVVWTLVFVLFTLRLFEASISFFMYGPKLPAIPELPLLSYPAVALLFIGFLRLDLPKPAVDLSLWSSSIYFLHIFLIQVMRHFGIDNIWIYLLVGVVGSVLVAEVFVLLRPVLMRYWKTAVATRTSKAPMQEP</sequence>
<evidence type="ECO:0000259" key="2">
    <source>
        <dbReference type="Pfam" id="PF01757"/>
    </source>
</evidence>
<evidence type="ECO:0000313" key="4">
    <source>
        <dbReference type="Proteomes" id="UP000478183"/>
    </source>
</evidence>
<feature type="transmembrane region" description="Helical" evidence="1">
    <location>
        <begin position="115"/>
        <end position="134"/>
    </location>
</feature>
<evidence type="ECO:0000256" key="1">
    <source>
        <dbReference type="SAM" id="Phobius"/>
    </source>
</evidence>
<accession>A0A6L6J9Z7</accession>
<organism evidence="3 4">
    <name type="scientific">Paracoccus aestuariivivens</name>
    <dbReference type="NCBI Taxonomy" id="1820333"/>
    <lineage>
        <taxon>Bacteria</taxon>
        <taxon>Pseudomonadati</taxon>
        <taxon>Pseudomonadota</taxon>
        <taxon>Alphaproteobacteria</taxon>
        <taxon>Rhodobacterales</taxon>
        <taxon>Paracoccaceae</taxon>
        <taxon>Paracoccus</taxon>
    </lineage>
</organism>
<feature type="transmembrane region" description="Helical" evidence="1">
    <location>
        <begin position="248"/>
        <end position="271"/>
    </location>
</feature>
<dbReference type="Proteomes" id="UP000478183">
    <property type="component" value="Unassembled WGS sequence"/>
</dbReference>
<reference evidence="3 4" key="1">
    <citation type="submission" date="2019-11" db="EMBL/GenBank/DDBJ databases">
        <authorList>
            <person name="Dong K."/>
        </authorList>
    </citation>
    <scope>NUCLEOTIDE SEQUENCE [LARGE SCALE GENOMIC DNA]</scope>
    <source>
        <strain evidence="3 4">NBRC 111993</strain>
    </source>
</reference>
<evidence type="ECO:0000313" key="3">
    <source>
        <dbReference type="EMBL" id="MTH77497.1"/>
    </source>
</evidence>
<name>A0A6L6J9Z7_9RHOB</name>
<dbReference type="AlphaFoldDB" id="A0A6L6J9Z7"/>
<feature type="transmembrane region" description="Helical" evidence="1">
    <location>
        <begin position="154"/>
        <end position="173"/>
    </location>
</feature>
<keyword evidence="3" id="KW-0012">Acyltransferase</keyword>
<proteinExistence type="predicted"/>
<feature type="transmembrane region" description="Helical" evidence="1">
    <location>
        <begin position="77"/>
        <end position="103"/>
    </location>
</feature>
<dbReference type="EMBL" id="WMIE01000002">
    <property type="protein sequence ID" value="MTH77497.1"/>
    <property type="molecule type" value="Genomic_DNA"/>
</dbReference>
<feature type="transmembrane region" description="Helical" evidence="1">
    <location>
        <begin position="213"/>
        <end position="236"/>
    </location>
</feature>
<keyword evidence="1" id="KW-1133">Transmembrane helix</keyword>
<dbReference type="InterPro" id="IPR002656">
    <property type="entry name" value="Acyl_transf_3_dom"/>
</dbReference>
<keyword evidence="1" id="KW-0472">Membrane</keyword>
<keyword evidence="1" id="KW-0812">Transmembrane</keyword>
<keyword evidence="4" id="KW-1185">Reference proteome</keyword>
<comment type="caution">
    <text evidence="3">The sequence shown here is derived from an EMBL/GenBank/DDBJ whole genome shotgun (WGS) entry which is preliminary data.</text>
</comment>
<feature type="transmembrane region" description="Helical" evidence="1">
    <location>
        <begin position="283"/>
        <end position="301"/>
    </location>
</feature>
<dbReference type="GO" id="GO:0016747">
    <property type="term" value="F:acyltransferase activity, transferring groups other than amino-acyl groups"/>
    <property type="evidence" value="ECO:0007669"/>
    <property type="project" value="InterPro"/>
</dbReference>
<dbReference type="Pfam" id="PF01757">
    <property type="entry name" value="Acyl_transf_3"/>
    <property type="match status" value="1"/>
</dbReference>
<feature type="transmembrane region" description="Helical" evidence="1">
    <location>
        <begin position="185"/>
        <end position="207"/>
    </location>
</feature>
<feature type="transmembrane region" description="Helical" evidence="1">
    <location>
        <begin position="335"/>
        <end position="355"/>
    </location>
</feature>
<protein>
    <submittedName>
        <fullName evidence="3">Acyltransferase family protein</fullName>
    </submittedName>
</protein>
<feature type="transmembrane region" description="Helical" evidence="1">
    <location>
        <begin position="308"/>
        <end position="329"/>
    </location>
</feature>
<dbReference type="OrthoDB" id="265992at2"/>
<feature type="domain" description="Acyltransferase 3" evidence="2">
    <location>
        <begin position="50"/>
        <end position="349"/>
    </location>
</feature>
<gene>
    <name evidence="3" type="ORF">GL286_07145</name>
</gene>
<keyword evidence="3" id="KW-0808">Transferase</keyword>
<feature type="transmembrane region" description="Helical" evidence="1">
    <location>
        <begin position="54"/>
        <end position="71"/>
    </location>
</feature>